<sequence>MNFNPITIRDIAKALGISVSTVSKALRDSYEISDKTKKLVNDYAEQNNYRPNPIAQSLKKGHSKSIGIVVSTIENQFFSQVINGIESVAYQAGFNVIITQTHESYEMELKNVEQLTHHALDGLLISLSTETKDVSHLKHLHQQGLPIVFFDRITNEIETHKVIADNFKGGYDATRQLLNAGYKKIAHITSPPNISITSERFAGYEHALKEVGMDIPSAYIKHCAHGGRDMSEIENALNELLSLKDKPDAIFTTSDRITTTTLYLLTKMGIKIPDDIALVGYTNTTLADVLNPPLTSVYQPAFEMGRKAAEMLLSLILSKHPVTEFETITLPTQLFVRRSTLPKKAL</sequence>
<evidence type="ECO:0000256" key="3">
    <source>
        <dbReference type="ARBA" id="ARBA00023163"/>
    </source>
</evidence>
<dbReference type="OrthoDB" id="9803256at2"/>
<dbReference type="SUPFAM" id="SSF47413">
    <property type="entry name" value="lambda repressor-like DNA-binding domains"/>
    <property type="match status" value="1"/>
</dbReference>
<gene>
    <name evidence="5" type="ORF">D0C36_03765</name>
</gene>
<accession>A0A372P0D2</accession>
<dbReference type="InterPro" id="IPR000843">
    <property type="entry name" value="HTH_LacI"/>
</dbReference>
<dbReference type="GO" id="GO:0003700">
    <property type="term" value="F:DNA-binding transcription factor activity"/>
    <property type="evidence" value="ECO:0007669"/>
    <property type="project" value="TreeGrafter"/>
</dbReference>
<dbReference type="Pfam" id="PF00356">
    <property type="entry name" value="LacI"/>
    <property type="match status" value="1"/>
</dbReference>
<proteinExistence type="predicted"/>
<dbReference type="Gene3D" id="3.40.50.2300">
    <property type="match status" value="2"/>
</dbReference>
<feature type="domain" description="HTH lacI-type" evidence="4">
    <location>
        <begin position="6"/>
        <end position="60"/>
    </location>
</feature>
<dbReference type="InterPro" id="IPR001761">
    <property type="entry name" value="Peripla_BP/Lac1_sug-bd_dom"/>
</dbReference>
<dbReference type="SMART" id="SM00354">
    <property type="entry name" value="HTH_LACI"/>
    <property type="match status" value="1"/>
</dbReference>
<keyword evidence="3" id="KW-0804">Transcription</keyword>
<dbReference type="EMBL" id="QWDC01000001">
    <property type="protein sequence ID" value="RFZ95810.1"/>
    <property type="molecule type" value="Genomic_DNA"/>
</dbReference>
<dbReference type="PANTHER" id="PTHR30146">
    <property type="entry name" value="LACI-RELATED TRANSCRIPTIONAL REPRESSOR"/>
    <property type="match status" value="1"/>
</dbReference>
<evidence type="ECO:0000313" key="6">
    <source>
        <dbReference type="Proteomes" id="UP000264217"/>
    </source>
</evidence>
<keyword evidence="2" id="KW-0238">DNA-binding</keyword>
<evidence type="ECO:0000259" key="4">
    <source>
        <dbReference type="PROSITE" id="PS50932"/>
    </source>
</evidence>
<dbReference type="GO" id="GO:0000976">
    <property type="term" value="F:transcription cis-regulatory region binding"/>
    <property type="evidence" value="ECO:0007669"/>
    <property type="project" value="TreeGrafter"/>
</dbReference>
<reference evidence="5 6" key="1">
    <citation type="submission" date="2018-08" db="EMBL/GenBank/DDBJ databases">
        <title>Mucilaginibacter sp. MYSH2.</title>
        <authorList>
            <person name="Seo T."/>
        </authorList>
    </citation>
    <scope>NUCLEOTIDE SEQUENCE [LARGE SCALE GENOMIC DNA]</scope>
    <source>
        <strain evidence="5 6">MYSH2</strain>
    </source>
</reference>
<dbReference type="Proteomes" id="UP000264217">
    <property type="component" value="Unassembled WGS sequence"/>
</dbReference>
<dbReference type="PROSITE" id="PS50932">
    <property type="entry name" value="HTH_LACI_2"/>
    <property type="match status" value="1"/>
</dbReference>
<organism evidence="5 6">
    <name type="scientific">Mucilaginibacter conchicola</name>
    <dbReference type="NCBI Taxonomy" id="2303333"/>
    <lineage>
        <taxon>Bacteria</taxon>
        <taxon>Pseudomonadati</taxon>
        <taxon>Bacteroidota</taxon>
        <taxon>Sphingobacteriia</taxon>
        <taxon>Sphingobacteriales</taxon>
        <taxon>Sphingobacteriaceae</taxon>
        <taxon>Mucilaginibacter</taxon>
    </lineage>
</organism>
<dbReference type="InterPro" id="IPR010982">
    <property type="entry name" value="Lambda_DNA-bd_dom_sf"/>
</dbReference>
<dbReference type="AlphaFoldDB" id="A0A372P0D2"/>
<dbReference type="CDD" id="cd06267">
    <property type="entry name" value="PBP1_LacI_sugar_binding-like"/>
    <property type="match status" value="1"/>
</dbReference>
<dbReference type="CDD" id="cd01392">
    <property type="entry name" value="HTH_LacI"/>
    <property type="match status" value="1"/>
</dbReference>
<keyword evidence="1" id="KW-0805">Transcription regulation</keyword>
<evidence type="ECO:0000256" key="2">
    <source>
        <dbReference type="ARBA" id="ARBA00023125"/>
    </source>
</evidence>
<dbReference type="PANTHER" id="PTHR30146:SF109">
    <property type="entry name" value="HTH-TYPE TRANSCRIPTIONAL REGULATOR GALS"/>
    <property type="match status" value="1"/>
</dbReference>
<dbReference type="Gene3D" id="1.10.260.40">
    <property type="entry name" value="lambda repressor-like DNA-binding domains"/>
    <property type="match status" value="1"/>
</dbReference>
<keyword evidence="6" id="KW-1185">Reference proteome</keyword>
<protein>
    <submittedName>
        <fullName evidence="5">LacI family transcriptional regulator</fullName>
    </submittedName>
</protein>
<evidence type="ECO:0000313" key="5">
    <source>
        <dbReference type="EMBL" id="RFZ95810.1"/>
    </source>
</evidence>
<dbReference type="InterPro" id="IPR028082">
    <property type="entry name" value="Peripla_BP_I"/>
</dbReference>
<evidence type="ECO:0000256" key="1">
    <source>
        <dbReference type="ARBA" id="ARBA00023015"/>
    </source>
</evidence>
<dbReference type="SUPFAM" id="SSF53822">
    <property type="entry name" value="Periplasmic binding protein-like I"/>
    <property type="match status" value="1"/>
</dbReference>
<comment type="caution">
    <text evidence="5">The sequence shown here is derived from an EMBL/GenBank/DDBJ whole genome shotgun (WGS) entry which is preliminary data.</text>
</comment>
<dbReference type="Pfam" id="PF00532">
    <property type="entry name" value="Peripla_BP_1"/>
    <property type="match status" value="1"/>
</dbReference>
<name>A0A372P0D2_9SPHI</name>